<dbReference type="SMART" id="SM00342">
    <property type="entry name" value="HTH_ARAC"/>
    <property type="match status" value="1"/>
</dbReference>
<dbReference type="InterPro" id="IPR018060">
    <property type="entry name" value="HTH_AraC"/>
</dbReference>
<dbReference type="PANTHER" id="PTHR43280:SF2">
    <property type="entry name" value="HTH-TYPE TRANSCRIPTIONAL REGULATOR EXSA"/>
    <property type="match status" value="1"/>
</dbReference>
<evidence type="ECO:0000259" key="6">
    <source>
        <dbReference type="PROSITE" id="PS50110"/>
    </source>
</evidence>
<dbReference type="PROSITE" id="PS50110">
    <property type="entry name" value="RESPONSE_REGULATORY"/>
    <property type="match status" value="1"/>
</dbReference>
<dbReference type="Pfam" id="PF00072">
    <property type="entry name" value="Response_reg"/>
    <property type="match status" value="1"/>
</dbReference>
<dbReference type="Gene3D" id="3.40.50.2300">
    <property type="match status" value="1"/>
</dbReference>
<dbReference type="Pfam" id="PF12833">
    <property type="entry name" value="HTH_18"/>
    <property type="match status" value="1"/>
</dbReference>
<accession>A0ABY3SRM2</accession>
<evidence type="ECO:0000256" key="3">
    <source>
        <dbReference type="ARBA" id="ARBA00023163"/>
    </source>
</evidence>
<dbReference type="PANTHER" id="PTHR43280">
    <property type="entry name" value="ARAC-FAMILY TRANSCRIPTIONAL REGULATOR"/>
    <property type="match status" value="1"/>
</dbReference>
<dbReference type="SUPFAM" id="SSF52172">
    <property type="entry name" value="CheY-like"/>
    <property type="match status" value="1"/>
</dbReference>
<organism evidence="7 8">
    <name type="scientific">Paenibacillus hexagrammi</name>
    <dbReference type="NCBI Taxonomy" id="2908839"/>
    <lineage>
        <taxon>Bacteria</taxon>
        <taxon>Bacillati</taxon>
        <taxon>Bacillota</taxon>
        <taxon>Bacilli</taxon>
        <taxon>Bacillales</taxon>
        <taxon>Paenibacillaceae</taxon>
        <taxon>Paenibacillus</taxon>
    </lineage>
</organism>
<dbReference type="InterPro" id="IPR011006">
    <property type="entry name" value="CheY-like_superfamily"/>
</dbReference>
<dbReference type="EMBL" id="CP090978">
    <property type="protein sequence ID" value="UJF36060.1"/>
    <property type="molecule type" value="Genomic_DNA"/>
</dbReference>
<dbReference type="InterPro" id="IPR009057">
    <property type="entry name" value="Homeodomain-like_sf"/>
</dbReference>
<dbReference type="InterPro" id="IPR020449">
    <property type="entry name" value="Tscrpt_reg_AraC-type_HTH"/>
</dbReference>
<keyword evidence="2" id="KW-0238">DNA-binding</keyword>
<keyword evidence="8" id="KW-1185">Reference proteome</keyword>
<keyword evidence="1" id="KW-0805">Transcription regulation</keyword>
<evidence type="ECO:0000259" key="5">
    <source>
        <dbReference type="PROSITE" id="PS01124"/>
    </source>
</evidence>
<dbReference type="PRINTS" id="PR00032">
    <property type="entry name" value="HTHARAC"/>
</dbReference>
<dbReference type="Proteomes" id="UP001649230">
    <property type="component" value="Chromosome"/>
</dbReference>
<dbReference type="SUPFAM" id="SSF46689">
    <property type="entry name" value="Homeodomain-like"/>
    <property type="match status" value="2"/>
</dbReference>
<feature type="modified residue" description="4-aspartylphosphate" evidence="4">
    <location>
        <position position="55"/>
    </location>
</feature>
<protein>
    <submittedName>
        <fullName evidence="7">Response regulator</fullName>
    </submittedName>
</protein>
<dbReference type="PROSITE" id="PS01124">
    <property type="entry name" value="HTH_ARAC_FAMILY_2"/>
    <property type="match status" value="1"/>
</dbReference>
<proteinExistence type="predicted"/>
<dbReference type="PROSITE" id="PS00041">
    <property type="entry name" value="HTH_ARAC_FAMILY_1"/>
    <property type="match status" value="1"/>
</dbReference>
<keyword evidence="3" id="KW-0804">Transcription</keyword>
<name>A0ABY3SRM2_9BACL</name>
<feature type="domain" description="HTH araC/xylS-type" evidence="5">
    <location>
        <begin position="420"/>
        <end position="518"/>
    </location>
</feature>
<evidence type="ECO:0000256" key="1">
    <source>
        <dbReference type="ARBA" id="ARBA00023015"/>
    </source>
</evidence>
<dbReference type="InterPro" id="IPR001789">
    <property type="entry name" value="Sig_transdc_resp-reg_receiver"/>
</dbReference>
<dbReference type="CDD" id="cd17536">
    <property type="entry name" value="REC_YesN-like"/>
    <property type="match status" value="1"/>
</dbReference>
<feature type="domain" description="Response regulatory" evidence="6">
    <location>
        <begin position="3"/>
        <end position="120"/>
    </location>
</feature>
<sequence>MIRVLIVDDEATERMALQRIMEEGIPDVEIVGHACNGREAIEAAGRLRPDLITMDIKMPGIDGLQATEAIRESNENVKFIIVTAFDTFEFARQAIRLGVSDYLLKPSRMSVVLQTIAKVVSEIKQIQEERMLRDREKARLQKMAPIVEADIVSQLLLDYVPSMELREMEELWGLPSEQGSFVMNVCVSVLQEVEERSGVVEELYVKLIQCVESSSVRAWIGKMTGKQVPIVVFVESGFTYRNHAIGLVRQLQQVWSKMLGCVGFVGIGGSCSESGDLRRSYHEALLASADTSLPSGYCFYEDLAGSGKQAPLQVTFQMERDLLEEIRRRNWLAAADQVAVMIDIYEGAGQSIGMAQQRIFEVLIMTNRALQEMGIDVIKPYFASQAASYVQLKAEARRLIGQMSETAAATAAEMDTDQLLTLKQYIKQHANEDLSLEKIAATVDRNPYYVSKVFKEYFGMNYIDYLTDCRMETAKQLMQETDKSLKEITYEVGYHDPNYFSRVFRKIVGHSPTDYRKMLIKKVNKGQS</sequence>
<dbReference type="SMART" id="SM00448">
    <property type="entry name" value="REC"/>
    <property type="match status" value="1"/>
</dbReference>
<keyword evidence="4" id="KW-0597">Phosphoprotein</keyword>
<gene>
    <name evidence="7" type="ORF">L0M14_13870</name>
</gene>
<evidence type="ECO:0000256" key="2">
    <source>
        <dbReference type="ARBA" id="ARBA00023125"/>
    </source>
</evidence>
<dbReference type="RefSeq" id="WP_235122615.1">
    <property type="nucleotide sequence ID" value="NZ_CP090978.1"/>
</dbReference>
<evidence type="ECO:0000313" key="7">
    <source>
        <dbReference type="EMBL" id="UJF36060.1"/>
    </source>
</evidence>
<evidence type="ECO:0000256" key="4">
    <source>
        <dbReference type="PROSITE-ProRule" id="PRU00169"/>
    </source>
</evidence>
<reference evidence="7 8" key="1">
    <citation type="journal article" date="2024" name="Int. J. Syst. Evol. Microbiol.">
        <title>Paenibacillus hexagrammi sp. nov., a novel bacterium isolated from the gut content of Hexagrammos agrammus.</title>
        <authorList>
            <person name="Jung H.K."/>
            <person name="Kim D.G."/>
            <person name="Zin H."/>
            <person name="Park J."/>
            <person name="Jung H."/>
            <person name="Kim Y.O."/>
            <person name="Kong H.J."/>
            <person name="Kim J.W."/>
            <person name="Kim Y.S."/>
        </authorList>
    </citation>
    <scope>NUCLEOTIDE SEQUENCE [LARGE SCALE GENOMIC DNA]</scope>
    <source>
        <strain evidence="7 8">YPD9-1</strain>
    </source>
</reference>
<evidence type="ECO:0000313" key="8">
    <source>
        <dbReference type="Proteomes" id="UP001649230"/>
    </source>
</evidence>
<dbReference type="InterPro" id="IPR018062">
    <property type="entry name" value="HTH_AraC-typ_CS"/>
</dbReference>
<dbReference type="Gene3D" id="1.10.10.60">
    <property type="entry name" value="Homeodomain-like"/>
    <property type="match status" value="2"/>
</dbReference>